<dbReference type="Proteomes" id="UP000792457">
    <property type="component" value="Unassembled WGS sequence"/>
</dbReference>
<sequence>MPMQEMIDLWKKELLEHRSTLLLHDQMKVREELFSEKAREGAVSALKAGGLETSCALGSDSTLGITGSFRKLEVD</sequence>
<dbReference type="AlphaFoldDB" id="A0A8K0JY41"/>
<protein>
    <submittedName>
        <fullName evidence="1">Uncharacterized protein</fullName>
    </submittedName>
</protein>
<reference evidence="1" key="2">
    <citation type="submission" date="2017-10" db="EMBL/GenBank/DDBJ databases">
        <title>Ladona fulva Genome sequencing and assembly.</title>
        <authorList>
            <person name="Murali S."/>
            <person name="Richards S."/>
            <person name="Bandaranaike D."/>
            <person name="Bellair M."/>
            <person name="Blankenburg K."/>
            <person name="Chao H."/>
            <person name="Dinh H."/>
            <person name="Doddapaneni H."/>
            <person name="Dugan-Rocha S."/>
            <person name="Elkadiri S."/>
            <person name="Gnanaolivu R."/>
            <person name="Hernandez B."/>
            <person name="Skinner E."/>
            <person name="Javaid M."/>
            <person name="Lee S."/>
            <person name="Li M."/>
            <person name="Ming W."/>
            <person name="Munidasa M."/>
            <person name="Muniz J."/>
            <person name="Nguyen L."/>
            <person name="Hughes D."/>
            <person name="Osuji N."/>
            <person name="Pu L.-L."/>
            <person name="Puazo M."/>
            <person name="Qu C."/>
            <person name="Quiroz J."/>
            <person name="Raj R."/>
            <person name="Weissenberger G."/>
            <person name="Xin Y."/>
            <person name="Zou X."/>
            <person name="Han Y."/>
            <person name="Worley K."/>
            <person name="Muzny D."/>
            <person name="Gibbs R."/>
        </authorList>
    </citation>
    <scope>NUCLEOTIDE SEQUENCE</scope>
    <source>
        <strain evidence="1">Sampled in the wild</strain>
    </source>
</reference>
<name>A0A8K0JY41_LADFU</name>
<dbReference type="OrthoDB" id="1434354at2759"/>
<evidence type="ECO:0000313" key="1">
    <source>
        <dbReference type="EMBL" id="KAG8224067.1"/>
    </source>
</evidence>
<dbReference type="EMBL" id="KZ308183">
    <property type="protein sequence ID" value="KAG8224067.1"/>
    <property type="molecule type" value="Genomic_DNA"/>
</dbReference>
<reference evidence="1" key="1">
    <citation type="submission" date="2013-04" db="EMBL/GenBank/DDBJ databases">
        <authorList>
            <person name="Qu J."/>
            <person name="Murali S.C."/>
            <person name="Bandaranaike D."/>
            <person name="Bellair M."/>
            <person name="Blankenburg K."/>
            <person name="Chao H."/>
            <person name="Dinh H."/>
            <person name="Doddapaneni H."/>
            <person name="Downs B."/>
            <person name="Dugan-Rocha S."/>
            <person name="Elkadiri S."/>
            <person name="Gnanaolivu R.D."/>
            <person name="Hernandez B."/>
            <person name="Javaid M."/>
            <person name="Jayaseelan J.C."/>
            <person name="Lee S."/>
            <person name="Li M."/>
            <person name="Ming W."/>
            <person name="Munidasa M."/>
            <person name="Muniz J."/>
            <person name="Nguyen L."/>
            <person name="Ongeri F."/>
            <person name="Osuji N."/>
            <person name="Pu L.-L."/>
            <person name="Puazo M."/>
            <person name="Qu C."/>
            <person name="Quiroz J."/>
            <person name="Raj R."/>
            <person name="Weissenberger G."/>
            <person name="Xin Y."/>
            <person name="Zou X."/>
            <person name="Han Y."/>
            <person name="Richards S."/>
            <person name="Worley K."/>
            <person name="Muzny D."/>
            <person name="Gibbs R."/>
        </authorList>
    </citation>
    <scope>NUCLEOTIDE SEQUENCE</scope>
    <source>
        <strain evidence="1">Sampled in the wild</strain>
    </source>
</reference>
<evidence type="ECO:0000313" key="2">
    <source>
        <dbReference type="Proteomes" id="UP000792457"/>
    </source>
</evidence>
<gene>
    <name evidence="1" type="ORF">J437_LFUL001144</name>
</gene>
<accession>A0A8K0JY41</accession>
<organism evidence="1 2">
    <name type="scientific">Ladona fulva</name>
    <name type="common">Scarce chaser dragonfly</name>
    <name type="synonym">Libellula fulva</name>
    <dbReference type="NCBI Taxonomy" id="123851"/>
    <lineage>
        <taxon>Eukaryota</taxon>
        <taxon>Metazoa</taxon>
        <taxon>Ecdysozoa</taxon>
        <taxon>Arthropoda</taxon>
        <taxon>Hexapoda</taxon>
        <taxon>Insecta</taxon>
        <taxon>Pterygota</taxon>
        <taxon>Palaeoptera</taxon>
        <taxon>Odonata</taxon>
        <taxon>Epiprocta</taxon>
        <taxon>Anisoptera</taxon>
        <taxon>Libelluloidea</taxon>
        <taxon>Libellulidae</taxon>
        <taxon>Ladona</taxon>
    </lineage>
</organism>
<proteinExistence type="predicted"/>
<comment type="caution">
    <text evidence="1">The sequence shown here is derived from an EMBL/GenBank/DDBJ whole genome shotgun (WGS) entry which is preliminary data.</text>
</comment>
<keyword evidence="2" id="KW-1185">Reference proteome</keyword>